<keyword evidence="3" id="KW-0285">Flavoprotein</keyword>
<organism evidence="8 9">
    <name type="scientific">Rhodococcus jostii</name>
    <dbReference type="NCBI Taxonomy" id="132919"/>
    <lineage>
        <taxon>Bacteria</taxon>
        <taxon>Bacillati</taxon>
        <taxon>Actinomycetota</taxon>
        <taxon>Actinomycetes</taxon>
        <taxon>Mycobacteriales</taxon>
        <taxon>Nocardiaceae</taxon>
        <taxon>Rhodococcus</taxon>
    </lineage>
</organism>
<dbReference type="GO" id="GO:0050660">
    <property type="term" value="F:flavin adenine dinucleotide binding"/>
    <property type="evidence" value="ECO:0007669"/>
    <property type="project" value="InterPro"/>
</dbReference>
<dbReference type="PIRSF" id="PIRSF000332">
    <property type="entry name" value="FMO"/>
    <property type="match status" value="1"/>
</dbReference>
<dbReference type="PRINTS" id="PR00370">
    <property type="entry name" value="FMOXYGENASE"/>
</dbReference>
<dbReference type="RefSeq" id="WP_074872916.1">
    <property type="nucleotide sequence ID" value="NZ_FNTL01000004.1"/>
</dbReference>
<dbReference type="InterPro" id="IPR050346">
    <property type="entry name" value="FMO-like"/>
</dbReference>
<dbReference type="SUPFAM" id="SSF51905">
    <property type="entry name" value="FAD/NAD(P)-binding domain"/>
    <property type="match status" value="2"/>
</dbReference>
<feature type="compositionally biased region" description="Low complexity" evidence="7">
    <location>
        <begin position="435"/>
        <end position="452"/>
    </location>
</feature>
<evidence type="ECO:0000256" key="4">
    <source>
        <dbReference type="ARBA" id="ARBA00022827"/>
    </source>
</evidence>
<dbReference type="GO" id="GO:0050661">
    <property type="term" value="F:NADP binding"/>
    <property type="evidence" value="ECO:0007669"/>
    <property type="project" value="InterPro"/>
</dbReference>
<comment type="similarity">
    <text evidence="1">Belongs to the FMO family.</text>
</comment>
<dbReference type="InterPro" id="IPR020946">
    <property type="entry name" value="Flavin_mOase-like"/>
</dbReference>
<evidence type="ECO:0000256" key="7">
    <source>
        <dbReference type="SAM" id="MobiDB-lite"/>
    </source>
</evidence>
<dbReference type="EMBL" id="FNTL01000004">
    <property type="protein sequence ID" value="SED02956.1"/>
    <property type="molecule type" value="Genomic_DNA"/>
</dbReference>
<evidence type="ECO:0000313" key="8">
    <source>
        <dbReference type="EMBL" id="SED02956.1"/>
    </source>
</evidence>
<accession>A0A1H4XBA3</accession>
<reference evidence="9" key="1">
    <citation type="submission" date="2016-10" db="EMBL/GenBank/DDBJ databases">
        <authorList>
            <person name="Varghese N."/>
        </authorList>
    </citation>
    <scope>NUCLEOTIDE SEQUENCE [LARGE SCALE GENOMIC DNA]</scope>
    <source>
        <strain evidence="9">DSM 44719</strain>
    </source>
</reference>
<name>A0A1H4XBA3_RHOJO</name>
<evidence type="ECO:0000313" key="9">
    <source>
        <dbReference type="Proteomes" id="UP000183407"/>
    </source>
</evidence>
<dbReference type="Pfam" id="PF00743">
    <property type="entry name" value="FMO-like"/>
    <property type="match status" value="1"/>
</dbReference>
<evidence type="ECO:0000256" key="6">
    <source>
        <dbReference type="ARBA" id="ARBA00023002"/>
    </source>
</evidence>
<dbReference type="InterPro" id="IPR000960">
    <property type="entry name" value="Flavin_mOase"/>
</dbReference>
<keyword evidence="4" id="KW-0274">FAD</keyword>
<feature type="region of interest" description="Disordered" evidence="7">
    <location>
        <begin position="432"/>
        <end position="452"/>
    </location>
</feature>
<dbReference type="PANTHER" id="PTHR23023">
    <property type="entry name" value="DIMETHYLANILINE MONOOXYGENASE"/>
    <property type="match status" value="1"/>
</dbReference>
<gene>
    <name evidence="8" type="ORF">SAMN04490220_3274</name>
</gene>
<dbReference type="AlphaFoldDB" id="A0A1H4XBA3"/>
<sequence length="452" mass="49737">MKVQRIAVIGAGPAGLSAAKHLIGRGFDVTVYEKGSEVGGLWVYENDNGIGAAYQSLRINSEARDTGYRDFPIPAEASLFPTHYEMRAYFNAYADHFGLRTQIVVNTSVDSVEPVAEAPDAPRWKLKLNDGTEPEFDRVVIANGHQSIPSHPPFAADFTGDYLHSRDYRVPDRFAGKKVLVVGTGNSGLDIAADVCLVTDRTVLAARSPVLIMPRMMFGAPLSRFLAKVERPWLPWPLARRVRELVTLVAHGRMEQWGFTTPKTRTHPASHPTVMSHIAWNRIAVRPGTRSAEGTTVRFDDGTEENFDAVIAATGYQFDIPFLSSDVSPINGGRIDLYRRAVSPSWPGLYFVGLFDVSGGANIRMIDIQSRWLAAVLAGDVDLPDEAAMRRAIAEEHEQMARLYPSGRRYGLELDPREYGLAVREDLAKAKERTAASSAPIPQPAPAQAISR</sequence>
<evidence type="ECO:0000256" key="3">
    <source>
        <dbReference type="ARBA" id="ARBA00022630"/>
    </source>
</evidence>
<proteinExistence type="inferred from homology"/>
<evidence type="ECO:0000256" key="5">
    <source>
        <dbReference type="ARBA" id="ARBA00022857"/>
    </source>
</evidence>
<dbReference type="Gene3D" id="3.50.50.60">
    <property type="entry name" value="FAD/NAD(P)-binding domain"/>
    <property type="match status" value="1"/>
</dbReference>
<keyword evidence="5" id="KW-0521">NADP</keyword>
<dbReference type="InterPro" id="IPR036188">
    <property type="entry name" value="FAD/NAD-bd_sf"/>
</dbReference>
<protein>
    <submittedName>
        <fullName evidence="8">Predicted flavoprotein CzcO associated with the cation diffusion facilitator CzcD</fullName>
    </submittedName>
</protein>
<evidence type="ECO:0000256" key="2">
    <source>
        <dbReference type="ARBA" id="ARBA00010139"/>
    </source>
</evidence>
<comment type="similarity">
    <text evidence="2">Belongs to the FAD-binding monooxygenase family.</text>
</comment>
<evidence type="ECO:0000256" key="1">
    <source>
        <dbReference type="ARBA" id="ARBA00009183"/>
    </source>
</evidence>
<keyword evidence="6" id="KW-0560">Oxidoreductase</keyword>
<dbReference type="Proteomes" id="UP000183407">
    <property type="component" value="Unassembled WGS sequence"/>
</dbReference>
<dbReference type="GO" id="GO:0004499">
    <property type="term" value="F:N,N-dimethylaniline monooxygenase activity"/>
    <property type="evidence" value="ECO:0007669"/>
    <property type="project" value="InterPro"/>
</dbReference>